<organism evidence="8">
    <name type="scientific">Psorophora albipes</name>
    <dbReference type="NCBI Taxonomy" id="869069"/>
    <lineage>
        <taxon>Eukaryota</taxon>
        <taxon>Metazoa</taxon>
        <taxon>Ecdysozoa</taxon>
        <taxon>Arthropoda</taxon>
        <taxon>Hexapoda</taxon>
        <taxon>Insecta</taxon>
        <taxon>Pterygota</taxon>
        <taxon>Neoptera</taxon>
        <taxon>Endopterygota</taxon>
        <taxon>Diptera</taxon>
        <taxon>Nematocera</taxon>
        <taxon>Culicoidea</taxon>
        <taxon>Culicidae</taxon>
        <taxon>Culicinae</taxon>
        <taxon>Aedini</taxon>
        <taxon>Psorophora</taxon>
    </lineage>
</organism>
<dbReference type="GO" id="GO:0002082">
    <property type="term" value="P:regulation of oxidative phosphorylation"/>
    <property type="evidence" value="ECO:0007669"/>
    <property type="project" value="TreeGrafter"/>
</dbReference>
<evidence type="ECO:0000256" key="2">
    <source>
        <dbReference type="ARBA" id="ARBA00009331"/>
    </source>
</evidence>
<proteinExistence type="evidence at transcript level"/>
<dbReference type="Gene3D" id="4.10.91.10">
    <property type="entry name" value="Cytochrome c oxidase, subunit VIIa"/>
    <property type="match status" value="1"/>
</dbReference>
<dbReference type="FunFam" id="4.10.91.10:FF:000001">
    <property type="entry name" value="Cytochrome c oxidase subunit 7A1, mitochondrial"/>
    <property type="match status" value="1"/>
</dbReference>
<keyword evidence="3" id="KW-0999">Mitochondrion inner membrane</keyword>
<dbReference type="PANTHER" id="PTHR10510:SF11">
    <property type="entry name" value="CYTOCHROME C OXIDASE SUBUNIT 7A, MITOCHONDRIAL"/>
    <property type="match status" value="1"/>
</dbReference>
<comment type="similarity">
    <text evidence="2">Belongs to the cytochrome c oxidase VIIa family.</text>
</comment>
<reference evidence="8" key="1">
    <citation type="journal article" date="2013" name="BMC Genomics">
        <title>A deep insight into the sialotranscriptome of the mosquito, Psorophora albipes.</title>
        <authorList>
            <person name="Chagas A.C."/>
            <person name="Calvo E."/>
            <person name="Rios-Velasquez C.M."/>
            <person name="Pessoa F.A."/>
            <person name="Medeiros J.F."/>
            <person name="Ribeiro J.M."/>
        </authorList>
    </citation>
    <scope>NUCLEOTIDE SEQUENCE</scope>
</reference>
<evidence type="ECO:0000256" key="5">
    <source>
        <dbReference type="ARBA" id="ARBA00023128"/>
    </source>
</evidence>
<dbReference type="GO" id="GO:0005743">
    <property type="term" value="C:mitochondrial inner membrane"/>
    <property type="evidence" value="ECO:0007669"/>
    <property type="project" value="UniProtKB-SubCell"/>
</dbReference>
<dbReference type="InterPro" id="IPR003177">
    <property type="entry name" value="Cytc_oxidase_su7a_met"/>
</dbReference>
<accession>T1DFT6</accession>
<feature type="transmembrane region" description="Helical" evidence="7">
    <location>
        <begin position="60"/>
        <end position="81"/>
    </location>
</feature>
<dbReference type="GO" id="GO:0097250">
    <property type="term" value="P:mitochondrial respirasome assembly"/>
    <property type="evidence" value="ECO:0007669"/>
    <property type="project" value="TreeGrafter"/>
</dbReference>
<evidence type="ECO:0000256" key="1">
    <source>
        <dbReference type="ARBA" id="ARBA00004273"/>
    </source>
</evidence>
<comment type="subcellular location">
    <subcellularLocation>
        <location evidence="1">Mitochondrion inner membrane</location>
    </subcellularLocation>
</comment>
<dbReference type="CDD" id="cd00928">
    <property type="entry name" value="Cyt_c_Oxidase_VIIa"/>
    <property type="match status" value="1"/>
</dbReference>
<dbReference type="PANTHER" id="PTHR10510">
    <property type="entry name" value="CYTOCHROME C OXIDASE POLYPEPTIDE 7A"/>
    <property type="match status" value="1"/>
</dbReference>
<evidence type="ECO:0000256" key="3">
    <source>
        <dbReference type="ARBA" id="ARBA00022792"/>
    </source>
</evidence>
<keyword evidence="4" id="KW-0809">Transit peptide</keyword>
<evidence type="ECO:0000256" key="7">
    <source>
        <dbReference type="SAM" id="Phobius"/>
    </source>
</evidence>
<keyword evidence="6 7" id="KW-0472">Membrane</keyword>
<protein>
    <submittedName>
        <fullName evidence="8">Putative cytochrome c oxidase subunit viia</fullName>
    </submittedName>
</protein>
<evidence type="ECO:0000313" key="8">
    <source>
        <dbReference type="EMBL" id="JAA94410.1"/>
    </source>
</evidence>
<dbReference type="SUPFAM" id="SSF81419">
    <property type="entry name" value="Mitochondrial cytochrome c oxidase subunit VIIa"/>
    <property type="match status" value="1"/>
</dbReference>
<keyword evidence="7" id="KW-0812">Transmembrane</keyword>
<dbReference type="AlphaFoldDB" id="T1DFT6"/>
<dbReference type="InterPro" id="IPR036539">
    <property type="entry name" value="Cyt_c_oxidase_su7a_sf"/>
</dbReference>
<dbReference type="GO" id="GO:0045277">
    <property type="term" value="C:respiratory chain complex IV"/>
    <property type="evidence" value="ECO:0007669"/>
    <property type="project" value="InterPro"/>
</dbReference>
<dbReference type="EMBL" id="GALA01000442">
    <property type="protein sequence ID" value="JAA94410.1"/>
    <property type="molecule type" value="mRNA"/>
</dbReference>
<sequence length="92" mass="9932">MSAKNVVRLALQSTRQFSRSSAASSAEVAAGYKQLKHIQAKFQKPDGKPVFLKGGPVDNVMFMVTCVLCLAGIAGMSKLIYQLSYPPKPAEE</sequence>
<keyword evidence="7" id="KW-1133">Transmembrane helix</keyword>
<dbReference type="GO" id="GO:0006123">
    <property type="term" value="P:mitochondrial electron transport, cytochrome c to oxygen"/>
    <property type="evidence" value="ECO:0007669"/>
    <property type="project" value="InterPro"/>
</dbReference>
<name>T1DFT6_9DIPT</name>
<evidence type="ECO:0000256" key="4">
    <source>
        <dbReference type="ARBA" id="ARBA00022946"/>
    </source>
</evidence>
<keyword evidence="5" id="KW-0496">Mitochondrion</keyword>
<evidence type="ECO:0000256" key="6">
    <source>
        <dbReference type="ARBA" id="ARBA00023136"/>
    </source>
</evidence>